<dbReference type="PATRIC" id="fig|1408281.3.peg.1079"/>
<dbReference type="STRING" id="1408281.Epro_1051"/>
<dbReference type="InterPro" id="IPR020846">
    <property type="entry name" value="MFS_dom"/>
</dbReference>
<evidence type="ECO:0000256" key="3">
    <source>
        <dbReference type="ARBA" id="ARBA00022475"/>
    </source>
</evidence>
<name>A0A0G3WKJ6_9BACT</name>
<feature type="transmembrane region" description="Helical" evidence="7">
    <location>
        <begin position="12"/>
        <end position="33"/>
    </location>
</feature>
<dbReference type="OrthoDB" id="9812221at2"/>
<feature type="transmembrane region" description="Helical" evidence="7">
    <location>
        <begin position="199"/>
        <end position="217"/>
    </location>
</feature>
<dbReference type="InterPro" id="IPR036259">
    <property type="entry name" value="MFS_trans_sf"/>
</dbReference>
<dbReference type="AlphaFoldDB" id="A0A0G3WKJ6"/>
<evidence type="ECO:0000256" key="2">
    <source>
        <dbReference type="ARBA" id="ARBA00022448"/>
    </source>
</evidence>
<dbReference type="KEGG" id="epo:Epro_1051"/>
<evidence type="ECO:0000256" key="7">
    <source>
        <dbReference type="SAM" id="Phobius"/>
    </source>
</evidence>
<comment type="subcellular location">
    <subcellularLocation>
        <location evidence="1">Cell membrane</location>
        <topology evidence="1">Multi-pass membrane protein</topology>
    </subcellularLocation>
</comment>
<feature type="transmembrane region" description="Helical" evidence="7">
    <location>
        <begin position="229"/>
        <end position="246"/>
    </location>
</feature>
<evidence type="ECO:0000256" key="6">
    <source>
        <dbReference type="ARBA" id="ARBA00023136"/>
    </source>
</evidence>
<feature type="transmembrane region" description="Helical" evidence="7">
    <location>
        <begin position="108"/>
        <end position="125"/>
    </location>
</feature>
<dbReference type="InterPro" id="IPR011701">
    <property type="entry name" value="MFS"/>
</dbReference>
<evidence type="ECO:0000256" key="1">
    <source>
        <dbReference type="ARBA" id="ARBA00004651"/>
    </source>
</evidence>
<dbReference type="EMBL" id="CP009498">
    <property type="protein sequence ID" value="AKL98430.1"/>
    <property type="molecule type" value="Genomic_DNA"/>
</dbReference>
<dbReference type="GO" id="GO:0005886">
    <property type="term" value="C:plasma membrane"/>
    <property type="evidence" value="ECO:0007669"/>
    <property type="project" value="UniProtKB-SubCell"/>
</dbReference>
<keyword evidence="5 7" id="KW-1133">Transmembrane helix</keyword>
<feature type="transmembrane region" description="Helical" evidence="7">
    <location>
        <begin position="394"/>
        <end position="416"/>
    </location>
</feature>
<keyword evidence="4 7" id="KW-0812">Transmembrane</keyword>
<feature type="transmembrane region" description="Helical" evidence="7">
    <location>
        <begin position="137"/>
        <end position="159"/>
    </location>
</feature>
<evidence type="ECO:0000313" key="10">
    <source>
        <dbReference type="Proteomes" id="UP000035337"/>
    </source>
</evidence>
<reference evidence="9 10" key="1">
    <citation type="submission" date="2014-09" db="EMBL/GenBank/DDBJ databases">
        <title>Complete genome sequence of Endomicrobium proavitum.</title>
        <authorList>
            <person name="Zheng H."/>
        </authorList>
    </citation>
    <scope>NUCLEOTIDE SEQUENCE [LARGE SCALE GENOMIC DNA]</scope>
    <source>
        <strain evidence="9 10">Rsa215</strain>
    </source>
</reference>
<feature type="transmembrane region" description="Helical" evidence="7">
    <location>
        <begin position="355"/>
        <end position="382"/>
    </location>
</feature>
<accession>A0A0G3WKJ6</accession>
<proteinExistence type="predicted"/>
<keyword evidence="3" id="KW-1003">Cell membrane</keyword>
<protein>
    <submittedName>
        <fullName evidence="9">Multidrug or homocysteine efflux system</fullName>
    </submittedName>
</protein>
<feature type="transmembrane region" description="Helical" evidence="7">
    <location>
        <begin position="267"/>
        <end position="290"/>
    </location>
</feature>
<evidence type="ECO:0000256" key="4">
    <source>
        <dbReference type="ARBA" id="ARBA00022692"/>
    </source>
</evidence>
<evidence type="ECO:0000313" key="9">
    <source>
        <dbReference type="EMBL" id="AKL98430.1"/>
    </source>
</evidence>
<feature type="transmembrane region" description="Helical" evidence="7">
    <location>
        <begin position="79"/>
        <end position="102"/>
    </location>
</feature>
<feature type="transmembrane region" description="Helical" evidence="7">
    <location>
        <begin position="302"/>
        <end position="324"/>
    </location>
</feature>
<dbReference type="SUPFAM" id="SSF103473">
    <property type="entry name" value="MFS general substrate transporter"/>
    <property type="match status" value="1"/>
</dbReference>
<feature type="transmembrane region" description="Helical" evidence="7">
    <location>
        <begin position="331"/>
        <end position="349"/>
    </location>
</feature>
<feature type="domain" description="Major facilitator superfamily (MFS) profile" evidence="8">
    <location>
        <begin position="13"/>
        <end position="461"/>
    </location>
</feature>
<dbReference type="Gene3D" id="1.20.1720.10">
    <property type="entry name" value="Multidrug resistance protein D"/>
    <property type="match status" value="1"/>
</dbReference>
<dbReference type="PANTHER" id="PTHR42718">
    <property type="entry name" value="MAJOR FACILITATOR SUPERFAMILY MULTIDRUG TRANSPORTER MFSC"/>
    <property type="match status" value="1"/>
</dbReference>
<keyword evidence="10" id="KW-1185">Reference proteome</keyword>
<organism evidence="9 10">
    <name type="scientific">Endomicrobium proavitum</name>
    <dbReference type="NCBI Taxonomy" id="1408281"/>
    <lineage>
        <taxon>Bacteria</taxon>
        <taxon>Pseudomonadati</taxon>
        <taxon>Elusimicrobiota</taxon>
        <taxon>Endomicrobiia</taxon>
        <taxon>Endomicrobiales</taxon>
        <taxon>Endomicrobiaceae</taxon>
        <taxon>Endomicrobium</taxon>
    </lineage>
</organism>
<evidence type="ECO:0000259" key="8">
    <source>
        <dbReference type="PROSITE" id="PS50850"/>
    </source>
</evidence>
<feature type="transmembrane region" description="Helical" evidence="7">
    <location>
        <begin position="53"/>
        <end position="70"/>
    </location>
</feature>
<dbReference type="Proteomes" id="UP000035337">
    <property type="component" value="Chromosome"/>
</dbReference>
<evidence type="ECO:0000256" key="5">
    <source>
        <dbReference type="ARBA" id="ARBA00022989"/>
    </source>
</evidence>
<dbReference type="Gene3D" id="1.20.1250.20">
    <property type="entry name" value="MFS general substrate transporter like domains"/>
    <property type="match status" value="1"/>
</dbReference>
<dbReference type="PRINTS" id="PR01036">
    <property type="entry name" value="TCRTETB"/>
</dbReference>
<keyword evidence="2" id="KW-0813">Transport</keyword>
<sequence>MKTYSQEFKIKLMPWLAATALFMQMLDGSVLNTALPAIADSLGENPLQMQSSVISYLLAVAIFLPVSGWFSDKFGIKKAFLFAISVFTLGSFCCAMSGSLLTLSLSRILQGAGGAFLVPVARLAVLRVSPRDQYANVLSFMVLPALIGPLIGPTLGGFLVQYASWHWIFLINIPVGFLCFFATIYLMPKIDSLGVPAKFDFKGFLLIDAAILFLSAVSFSENIIGNFSNWNFALIALAFAAFYYFYARNRKNAIFNIAMFKIPSFAIGIAGNIFIRIVGGAFPFLAPLFFQTALGWTPSKSGMMMIPMGIAALFAKTFAAPLILKAGYKKFLIGNTLFLSTFILAAGFIGFSTPLWVIVVLYSFIGMANSLQFTAINTLALIDVPDKLMSRANNLLSVSFQISISLGVAIAALLLAKTGGIGFVAAKQNVLLEAFHLTYIIVSAISVIGAALFIFIPKSAGTKIASIENNNI</sequence>
<gene>
    <name evidence="9" type="primary">hsrA</name>
    <name evidence="9" type="ORF">Epro_1051</name>
</gene>
<feature type="transmembrane region" description="Helical" evidence="7">
    <location>
        <begin position="436"/>
        <end position="456"/>
    </location>
</feature>
<feature type="transmembrane region" description="Helical" evidence="7">
    <location>
        <begin position="165"/>
        <end position="187"/>
    </location>
</feature>
<dbReference type="GO" id="GO:0022857">
    <property type="term" value="F:transmembrane transporter activity"/>
    <property type="evidence" value="ECO:0007669"/>
    <property type="project" value="InterPro"/>
</dbReference>
<keyword evidence="6 7" id="KW-0472">Membrane</keyword>
<dbReference type="PANTHER" id="PTHR42718:SF46">
    <property type="entry name" value="BLR6921 PROTEIN"/>
    <property type="match status" value="1"/>
</dbReference>
<dbReference type="Pfam" id="PF07690">
    <property type="entry name" value="MFS_1"/>
    <property type="match status" value="1"/>
</dbReference>
<dbReference type="PROSITE" id="PS50850">
    <property type="entry name" value="MFS"/>
    <property type="match status" value="1"/>
</dbReference>
<dbReference type="RefSeq" id="WP_052570981.1">
    <property type="nucleotide sequence ID" value="NZ_CP009498.1"/>
</dbReference>